<dbReference type="EMBL" id="CAJVPU010004257">
    <property type="protein sequence ID" value="CAG8530380.1"/>
    <property type="molecule type" value="Genomic_DNA"/>
</dbReference>
<name>A0ACA9LJS7_9GLOM</name>
<evidence type="ECO:0000313" key="1">
    <source>
        <dbReference type="EMBL" id="CAG8530380.1"/>
    </source>
</evidence>
<organism evidence="1 2">
    <name type="scientific">Dentiscutata heterogama</name>
    <dbReference type="NCBI Taxonomy" id="1316150"/>
    <lineage>
        <taxon>Eukaryota</taxon>
        <taxon>Fungi</taxon>
        <taxon>Fungi incertae sedis</taxon>
        <taxon>Mucoromycota</taxon>
        <taxon>Glomeromycotina</taxon>
        <taxon>Glomeromycetes</taxon>
        <taxon>Diversisporales</taxon>
        <taxon>Gigasporaceae</taxon>
        <taxon>Dentiscutata</taxon>
    </lineage>
</organism>
<proteinExistence type="predicted"/>
<sequence length="59" mass="7197">LLNMDFMERSQMMWCMHYPFTWFMVNANETYLTTMNELAVSKIEFNKGEQEKYITSMKL</sequence>
<accession>A0ACA9LJS7</accession>
<keyword evidence="2" id="KW-1185">Reference proteome</keyword>
<comment type="caution">
    <text evidence="1">The sequence shown here is derived from an EMBL/GenBank/DDBJ whole genome shotgun (WGS) entry which is preliminary data.</text>
</comment>
<gene>
    <name evidence="1" type="ORF">DHETER_LOCUS4338</name>
</gene>
<protein>
    <submittedName>
        <fullName evidence="1">16438_t:CDS:1</fullName>
    </submittedName>
</protein>
<evidence type="ECO:0000313" key="2">
    <source>
        <dbReference type="Proteomes" id="UP000789702"/>
    </source>
</evidence>
<dbReference type="Proteomes" id="UP000789702">
    <property type="component" value="Unassembled WGS sequence"/>
</dbReference>
<reference evidence="1" key="1">
    <citation type="submission" date="2021-06" db="EMBL/GenBank/DDBJ databases">
        <authorList>
            <person name="Kallberg Y."/>
            <person name="Tangrot J."/>
            <person name="Rosling A."/>
        </authorList>
    </citation>
    <scope>NUCLEOTIDE SEQUENCE</scope>
    <source>
        <strain evidence="1">IL203A</strain>
    </source>
</reference>
<feature type="non-terminal residue" evidence="1">
    <location>
        <position position="1"/>
    </location>
</feature>